<protein>
    <submittedName>
        <fullName evidence="1">Unnamed protein product</fullName>
    </submittedName>
</protein>
<accession>A0ACB5SWB5</accession>
<evidence type="ECO:0000313" key="2">
    <source>
        <dbReference type="Proteomes" id="UP001165064"/>
    </source>
</evidence>
<gene>
    <name evidence="1" type="ORF">Amon02_000195400</name>
</gene>
<name>A0ACB5SWB5_AMBMO</name>
<reference evidence="1" key="1">
    <citation type="submission" date="2023-04" db="EMBL/GenBank/DDBJ databases">
        <title>Ambrosiozyma monospora NBRC 10751.</title>
        <authorList>
            <person name="Ichikawa N."/>
            <person name="Sato H."/>
            <person name="Tonouchi N."/>
        </authorList>
    </citation>
    <scope>NUCLEOTIDE SEQUENCE</scope>
    <source>
        <strain evidence="1">NBRC 10751</strain>
    </source>
</reference>
<dbReference type="EMBL" id="BSXS01001055">
    <property type="protein sequence ID" value="GME74930.1"/>
    <property type="molecule type" value="Genomic_DNA"/>
</dbReference>
<keyword evidence="2" id="KW-1185">Reference proteome</keyword>
<evidence type="ECO:0000313" key="1">
    <source>
        <dbReference type="EMBL" id="GME74930.1"/>
    </source>
</evidence>
<proteinExistence type="predicted"/>
<dbReference type="Proteomes" id="UP001165064">
    <property type="component" value="Unassembled WGS sequence"/>
</dbReference>
<comment type="caution">
    <text evidence="1">The sequence shown here is derived from an EMBL/GenBank/DDBJ whole genome shotgun (WGS) entry which is preliminary data.</text>
</comment>
<organism evidence="1 2">
    <name type="scientific">Ambrosiozyma monospora</name>
    <name type="common">Yeast</name>
    <name type="synonym">Endomycopsis monosporus</name>
    <dbReference type="NCBI Taxonomy" id="43982"/>
    <lineage>
        <taxon>Eukaryota</taxon>
        <taxon>Fungi</taxon>
        <taxon>Dikarya</taxon>
        <taxon>Ascomycota</taxon>
        <taxon>Saccharomycotina</taxon>
        <taxon>Pichiomycetes</taxon>
        <taxon>Pichiales</taxon>
        <taxon>Pichiaceae</taxon>
        <taxon>Ambrosiozyma</taxon>
    </lineage>
</organism>
<sequence length="384" mass="42988">MTEIQEPTNLPKIQEVNYHKPYINALQYPTNARTVNEIIVVEQLPETHKHRRFYKRFNRYKYFGGFVHRGLGLRSRKVMPEETSWDSTEPMPTMKTFVFRYDPNLPQEQELEPESVTSSKMSISNTDFGSLWDGHFSCSSCSDPNCECRSNNLSCHDSCFLCQHDDGEDDHDQVMSVIGAYEGTAISTAKFPAVFDISLFPQTPLFAKFSDYQVKLDQALVGSRSAGSSQTKATLNTGSIIDLNSDFSFKTATKTDDSEAEANVDSNSAKTITLSSNESKNIEYLKAAVIFNSSTNSNDTTTTTTNNNKPKIVELSRNSQTATPKTEINNNINSRNSNVHHNTLRKAKQTTPMITARPSNIPKVGNSNKVMDLIAIFEQQDGIN</sequence>